<feature type="domain" description="Zinc finger DksA/TraR C4-type" evidence="6">
    <location>
        <begin position="83"/>
        <end position="111"/>
    </location>
</feature>
<keyword evidence="2" id="KW-0863">Zinc-finger</keyword>
<keyword evidence="8" id="KW-1185">Reference proteome</keyword>
<dbReference type="eggNOG" id="COG1734">
    <property type="taxonomic scope" value="Bacteria"/>
</dbReference>
<feature type="region of interest" description="Disordered" evidence="5">
    <location>
        <begin position="119"/>
        <end position="183"/>
    </location>
</feature>
<dbReference type="Gene3D" id="1.20.120.910">
    <property type="entry name" value="DksA, coiled-coil domain"/>
    <property type="match status" value="1"/>
</dbReference>
<name>C4KZG3_EXISA</name>
<dbReference type="InterPro" id="IPR000962">
    <property type="entry name" value="Znf_DskA_TraR"/>
</dbReference>
<dbReference type="EMBL" id="CP001615">
    <property type="protein sequence ID" value="ACQ70476.1"/>
    <property type="molecule type" value="Genomic_DNA"/>
</dbReference>
<reference evidence="7 8" key="1">
    <citation type="journal article" date="2011" name="J. Bacteriol.">
        <title>Complete genome sequence of the Thermophilic Bacterium Exiguobacterium sp. AT1b.</title>
        <authorList>
            <person name="Vishnivetskaya T.A."/>
            <person name="Lucas S."/>
            <person name="Copeland A."/>
            <person name="Lapidus A."/>
            <person name="Glavina Del Rio T."/>
            <person name="Dalin E."/>
            <person name="Tice H."/>
            <person name="Bruce D.C."/>
            <person name="Goodwin L.A."/>
            <person name="Pitluck S."/>
            <person name="Saunders E."/>
            <person name="Brettin T."/>
            <person name="Detter C."/>
            <person name="Han C."/>
            <person name="Larimer F."/>
            <person name="Land M.L."/>
            <person name="Hauser L.J."/>
            <person name="Kyrpides N.C."/>
            <person name="Ovchinnikova G."/>
            <person name="Kathariou S."/>
            <person name="Ramaley R.F."/>
            <person name="Rodrigues D.F."/>
            <person name="Hendrix C."/>
            <person name="Richardson P."/>
            <person name="Tiedje J.M."/>
        </authorList>
    </citation>
    <scope>NUCLEOTIDE SEQUENCE [LARGE SCALE GENOMIC DNA]</scope>
    <source>
        <strain evidence="8">ATCC BAA-1283 / AT1b</strain>
    </source>
</reference>
<keyword evidence="3" id="KW-0862">Zinc</keyword>
<dbReference type="Pfam" id="PF01258">
    <property type="entry name" value="zf-dskA_traR"/>
    <property type="match status" value="1"/>
</dbReference>
<accession>C4KZG3</accession>
<dbReference type="KEGG" id="eat:EAT1b_1550"/>
<dbReference type="PANTHER" id="PTHR33823:SF4">
    <property type="entry name" value="GENERAL STRESS PROTEIN 16O"/>
    <property type="match status" value="1"/>
</dbReference>
<dbReference type="STRING" id="360911.EAT1b_1550"/>
<sequence length="183" mass="20948">MDMLTEEQIETFKKRLLKEKAKTEGYMDSREETYDEGELSHYDNHPADSGEELFLRERDQALNELDEEFLSDVDKALLAIQNGTYGKCEVCGKDIELDRLEVIPEATLCIEHARAQEEEEHAHELDRPVEEDVLNPNETARRKELDGTDQPGQKTDAFSQVEDYGSSDTIADSEGNHDPTREQ</sequence>
<dbReference type="SUPFAM" id="SSF57716">
    <property type="entry name" value="Glucocorticoid receptor-like (DNA-binding domain)"/>
    <property type="match status" value="1"/>
</dbReference>
<evidence type="ECO:0000313" key="7">
    <source>
        <dbReference type="EMBL" id="ACQ70476.1"/>
    </source>
</evidence>
<feature type="compositionally biased region" description="Basic and acidic residues" evidence="5">
    <location>
        <begin position="119"/>
        <end position="130"/>
    </location>
</feature>
<gene>
    <name evidence="7" type="ordered locus">EAT1b_1550</name>
</gene>
<dbReference type="PANTHER" id="PTHR33823">
    <property type="entry name" value="RNA POLYMERASE-BINDING TRANSCRIPTION FACTOR DKSA-RELATED"/>
    <property type="match status" value="1"/>
</dbReference>
<dbReference type="PROSITE" id="PS51128">
    <property type="entry name" value="ZF_DKSA_2"/>
    <property type="match status" value="1"/>
</dbReference>
<evidence type="ECO:0000256" key="1">
    <source>
        <dbReference type="ARBA" id="ARBA00022723"/>
    </source>
</evidence>
<feature type="compositionally biased region" description="Basic and acidic residues" evidence="5">
    <location>
        <begin position="174"/>
        <end position="183"/>
    </location>
</feature>
<dbReference type="AlphaFoldDB" id="C4KZG3"/>
<evidence type="ECO:0000256" key="2">
    <source>
        <dbReference type="ARBA" id="ARBA00022771"/>
    </source>
</evidence>
<organism evidence="7 8">
    <name type="scientific">Exiguobacterium sp. (strain ATCC BAA-1283 / AT1b)</name>
    <dbReference type="NCBI Taxonomy" id="360911"/>
    <lineage>
        <taxon>Bacteria</taxon>
        <taxon>Bacillati</taxon>
        <taxon>Bacillota</taxon>
        <taxon>Bacilli</taxon>
        <taxon>Bacillales</taxon>
        <taxon>Bacillales Family XII. Incertae Sedis</taxon>
        <taxon>Exiguobacterium</taxon>
    </lineage>
</organism>
<dbReference type="GO" id="GO:0008270">
    <property type="term" value="F:zinc ion binding"/>
    <property type="evidence" value="ECO:0007669"/>
    <property type="project" value="UniProtKB-KW"/>
</dbReference>
<evidence type="ECO:0000256" key="3">
    <source>
        <dbReference type="ARBA" id="ARBA00022833"/>
    </source>
</evidence>
<evidence type="ECO:0000313" key="8">
    <source>
        <dbReference type="Proteomes" id="UP000000716"/>
    </source>
</evidence>
<evidence type="ECO:0000259" key="6">
    <source>
        <dbReference type="Pfam" id="PF01258"/>
    </source>
</evidence>
<dbReference type="SUPFAM" id="SSF109635">
    <property type="entry name" value="DnaK suppressor protein DksA, alpha-hairpin domain"/>
    <property type="match status" value="1"/>
</dbReference>
<evidence type="ECO:0000256" key="4">
    <source>
        <dbReference type="PROSITE-ProRule" id="PRU00510"/>
    </source>
</evidence>
<dbReference type="Proteomes" id="UP000000716">
    <property type="component" value="Chromosome"/>
</dbReference>
<protein>
    <submittedName>
        <fullName evidence="7">Transcriptional regulator, TraR/DksA family</fullName>
    </submittedName>
</protein>
<keyword evidence="1" id="KW-0479">Metal-binding</keyword>
<evidence type="ECO:0000256" key="5">
    <source>
        <dbReference type="SAM" id="MobiDB-lite"/>
    </source>
</evidence>
<feature type="zinc finger region" description="dksA C4-type" evidence="4">
    <location>
        <begin position="88"/>
        <end position="112"/>
    </location>
</feature>
<feature type="region of interest" description="Disordered" evidence="5">
    <location>
        <begin position="24"/>
        <end position="50"/>
    </location>
</feature>
<dbReference type="HOGENOM" id="CLU_043144_1_0_9"/>
<proteinExistence type="predicted"/>
<dbReference type="InterPro" id="IPR037187">
    <property type="entry name" value="DnaK_N"/>
</dbReference>